<dbReference type="Proteomes" id="UP000314294">
    <property type="component" value="Unassembled WGS sequence"/>
</dbReference>
<keyword evidence="2" id="KW-1185">Reference proteome</keyword>
<reference evidence="1 2" key="1">
    <citation type="submission" date="2019-03" db="EMBL/GenBank/DDBJ databases">
        <title>First draft genome of Liparis tanakae, snailfish: a comprehensive survey of snailfish specific genes.</title>
        <authorList>
            <person name="Kim W."/>
            <person name="Song I."/>
            <person name="Jeong J.-H."/>
            <person name="Kim D."/>
            <person name="Kim S."/>
            <person name="Ryu S."/>
            <person name="Song J.Y."/>
            <person name="Lee S.K."/>
        </authorList>
    </citation>
    <scope>NUCLEOTIDE SEQUENCE [LARGE SCALE GENOMIC DNA]</scope>
    <source>
        <tissue evidence="1">Muscle</tissue>
    </source>
</reference>
<gene>
    <name evidence="1" type="ORF">EYF80_028029</name>
</gene>
<comment type="caution">
    <text evidence="1">The sequence shown here is derived from an EMBL/GenBank/DDBJ whole genome shotgun (WGS) entry which is preliminary data.</text>
</comment>
<evidence type="ECO:0000313" key="2">
    <source>
        <dbReference type="Proteomes" id="UP000314294"/>
    </source>
</evidence>
<accession>A0A4Z2H886</accession>
<organism evidence="1 2">
    <name type="scientific">Liparis tanakae</name>
    <name type="common">Tanaka's snailfish</name>
    <dbReference type="NCBI Taxonomy" id="230148"/>
    <lineage>
        <taxon>Eukaryota</taxon>
        <taxon>Metazoa</taxon>
        <taxon>Chordata</taxon>
        <taxon>Craniata</taxon>
        <taxon>Vertebrata</taxon>
        <taxon>Euteleostomi</taxon>
        <taxon>Actinopterygii</taxon>
        <taxon>Neopterygii</taxon>
        <taxon>Teleostei</taxon>
        <taxon>Neoteleostei</taxon>
        <taxon>Acanthomorphata</taxon>
        <taxon>Eupercaria</taxon>
        <taxon>Perciformes</taxon>
        <taxon>Cottioidei</taxon>
        <taxon>Cottales</taxon>
        <taxon>Liparidae</taxon>
        <taxon>Liparis</taxon>
    </lineage>
</organism>
<sequence>MNERQRLRDEEPMRRHHPHCFRPIRTVPVVYFNGRTPLLRIPSPALRPLGVTTSSPLPTQLQHGAVLTQLHHAAAATSVPVAAIDRPVAAIDRSVAAIDRSVAAIDRSVAAIDVLSTPGLDDISPFPSTVYGMVFSEAIFGNVSQFLYL</sequence>
<evidence type="ECO:0000313" key="1">
    <source>
        <dbReference type="EMBL" id="TNN61730.1"/>
    </source>
</evidence>
<dbReference type="AlphaFoldDB" id="A0A4Z2H886"/>
<name>A0A4Z2H886_9TELE</name>
<proteinExistence type="predicted"/>
<protein>
    <submittedName>
        <fullName evidence="1">Uncharacterized protein</fullName>
    </submittedName>
</protein>
<dbReference type="EMBL" id="SRLO01000309">
    <property type="protein sequence ID" value="TNN61730.1"/>
    <property type="molecule type" value="Genomic_DNA"/>
</dbReference>